<dbReference type="Pfam" id="PF00078">
    <property type="entry name" value="RVT_1"/>
    <property type="match status" value="1"/>
</dbReference>
<organism evidence="5 6">
    <name type="scientific">Cirrhinus mrigala</name>
    <name type="common">Mrigala</name>
    <dbReference type="NCBI Taxonomy" id="683832"/>
    <lineage>
        <taxon>Eukaryota</taxon>
        <taxon>Metazoa</taxon>
        <taxon>Chordata</taxon>
        <taxon>Craniata</taxon>
        <taxon>Vertebrata</taxon>
        <taxon>Euteleostomi</taxon>
        <taxon>Actinopterygii</taxon>
        <taxon>Neopterygii</taxon>
        <taxon>Teleostei</taxon>
        <taxon>Ostariophysi</taxon>
        <taxon>Cypriniformes</taxon>
        <taxon>Cyprinidae</taxon>
        <taxon>Labeoninae</taxon>
        <taxon>Labeonini</taxon>
        <taxon>Cirrhinus</taxon>
    </lineage>
</organism>
<dbReference type="Proteomes" id="UP001529510">
    <property type="component" value="Unassembled WGS sequence"/>
</dbReference>
<evidence type="ECO:0000313" key="5">
    <source>
        <dbReference type="EMBL" id="KAL0168644.1"/>
    </source>
</evidence>
<comment type="caution">
    <text evidence="5">The sequence shown here is derived from an EMBL/GenBank/DDBJ whole genome shotgun (WGS) entry which is preliminary data.</text>
</comment>
<dbReference type="SUPFAM" id="SSF56672">
    <property type="entry name" value="DNA/RNA polymerases"/>
    <property type="match status" value="1"/>
</dbReference>
<feature type="non-terminal residue" evidence="5">
    <location>
        <position position="729"/>
    </location>
</feature>
<dbReference type="InterPro" id="IPR043128">
    <property type="entry name" value="Rev_trsase/Diguanyl_cyclase"/>
</dbReference>
<dbReference type="Gene3D" id="3.10.10.10">
    <property type="entry name" value="HIV Type 1 Reverse Transcriptase, subunit A, domain 1"/>
    <property type="match status" value="1"/>
</dbReference>
<dbReference type="InterPro" id="IPR043502">
    <property type="entry name" value="DNA/RNA_pol_sf"/>
</dbReference>
<keyword evidence="6" id="KW-1185">Reference proteome</keyword>
<feature type="domain" description="Reverse transcriptase" evidence="4">
    <location>
        <begin position="472"/>
        <end position="683"/>
    </location>
</feature>
<name>A0ABD0P3K0_CIRMR</name>
<dbReference type="Gene3D" id="3.30.70.270">
    <property type="match status" value="1"/>
</dbReference>
<reference evidence="5 6" key="1">
    <citation type="submission" date="2024-05" db="EMBL/GenBank/DDBJ databases">
        <title>Genome sequencing and assembly of Indian major carp, Cirrhinus mrigala (Hamilton, 1822).</title>
        <authorList>
            <person name="Mohindra V."/>
            <person name="Chowdhury L.M."/>
            <person name="Lal K."/>
            <person name="Jena J.K."/>
        </authorList>
    </citation>
    <scope>NUCLEOTIDE SEQUENCE [LARGE SCALE GENOMIC DNA]</scope>
    <source>
        <strain evidence="5">CM1030</strain>
        <tissue evidence="5">Blood</tissue>
    </source>
</reference>
<evidence type="ECO:0000256" key="3">
    <source>
        <dbReference type="SAM" id="MobiDB-lite"/>
    </source>
</evidence>
<dbReference type="AlphaFoldDB" id="A0ABD0P3K0"/>
<protein>
    <recommendedName>
        <fullName evidence="2">ribonuclease H</fullName>
        <ecNumber evidence="2">3.1.26.4</ecNumber>
    </recommendedName>
</protein>
<evidence type="ECO:0000256" key="1">
    <source>
        <dbReference type="ARBA" id="ARBA00010879"/>
    </source>
</evidence>
<proteinExistence type="inferred from homology"/>
<feature type="region of interest" description="Disordered" evidence="3">
    <location>
        <begin position="293"/>
        <end position="372"/>
    </location>
</feature>
<sequence>TPGASLSPPRGDSCVLFSHPDQHPSAAASDLVSFCGNECNAMDDSMSLAASDTEELSGLSHDPAPMDAELFRVLSKAVEELDLEWSPPEEPTHGQLDEWFNEPHYSSLTSMTRSTRPLLRNSSSSALSSVDGAEGKGYGKLPPLDESVVAHLCPPTAIGWKARAAHPSKPCRTTSALAGRAYSLAGQAALALHSMPVLQVYQAKLLRGMDESGPDLTEFKDLCSVTDLASKASLVVLECHIWLTFTEIKNTDKVPFLDSPVSPTGLFRPAVEGFAKHFTAAQKSSLAMRHFLPKRSSSSAASSHPKPAPTQQPAKPVPSAAQSTPKPEPRHRFRSARRYQFPKSQGSRPKVVLDQVPQAKRKGPSLTGAGPAPKLPRFCLQAPRSVLGANGNVFRGPFKHQLFETIHPLALWAEAWQAIPGVSSWVLGITRRVFTLQFTCRRFSGVVSTSVQGKDAGVLHTKVRNLLAKGAVETFPPAQSESGFYSHYFLVPKKDGGLRPILNLRCLNRTLMRRPFRMLTLKQILSQVCPGDWFCSLDLKDAYFHVQIAPHHRRFIRFTFEGVAYQYTALPFGLSLAPRTFTKCMDAALSPLRQKGMRILNYLNDWLILAQSEDELLSHRSFLLSHLSPSQQISFLETVLDSTLMRGVVVPQRALAIQQLTASFKVGASRPLKAFQKMLGLMASSLRTTHVPGMLNQGADMHIHVLNTISQARALSTRHLYTVKWSSPP</sequence>
<gene>
    <name evidence="5" type="ORF">M9458_036866</name>
</gene>
<feature type="non-terminal residue" evidence="5">
    <location>
        <position position="1"/>
    </location>
</feature>
<dbReference type="PROSITE" id="PS50878">
    <property type="entry name" value="RT_POL"/>
    <property type="match status" value="1"/>
</dbReference>
<dbReference type="PANTHER" id="PTHR33050">
    <property type="entry name" value="REVERSE TRANSCRIPTASE DOMAIN-CONTAINING PROTEIN"/>
    <property type="match status" value="1"/>
</dbReference>
<feature type="compositionally biased region" description="Low complexity" evidence="3">
    <location>
        <begin position="296"/>
        <end position="318"/>
    </location>
</feature>
<dbReference type="PANTHER" id="PTHR33050:SF7">
    <property type="entry name" value="RIBONUCLEASE H"/>
    <property type="match status" value="1"/>
</dbReference>
<accession>A0ABD0P3K0</accession>
<dbReference type="GO" id="GO:0004523">
    <property type="term" value="F:RNA-DNA hybrid ribonuclease activity"/>
    <property type="evidence" value="ECO:0007669"/>
    <property type="project" value="UniProtKB-EC"/>
</dbReference>
<evidence type="ECO:0000256" key="2">
    <source>
        <dbReference type="ARBA" id="ARBA00012180"/>
    </source>
</evidence>
<dbReference type="EMBL" id="JAMKFB020000018">
    <property type="protein sequence ID" value="KAL0168644.1"/>
    <property type="molecule type" value="Genomic_DNA"/>
</dbReference>
<dbReference type="InterPro" id="IPR052055">
    <property type="entry name" value="Hepadnavirus_pol/RT"/>
</dbReference>
<comment type="similarity">
    <text evidence="1">Belongs to the beta type-B retroviral polymerase family. HERV class-II K(HML-2) pol subfamily.</text>
</comment>
<dbReference type="EC" id="3.1.26.4" evidence="2"/>
<dbReference type="CDD" id="cd03714">
    <property type="entry name" value="RT_DIRS1"/>
    <property type="match status" value="1"/>
</dbReference>
<evidence type="ECO:0000313" key="6">
    <source>
        <dbReference type="Proteomes" id="UP001529510"/>
    </source>
</evidence>
<evidence type="ECO:0000259" key="4">
    <source>
        <dbReference type="PROSITE" id="PS50878"/>
    </source>
</evidence>
<dbReference type="InterPro" id="IPR000477">
    <property type="entry name" value="RT_dom"/>
</dbReference>